<evidence type="ECO:0000256" key="7">
    <source>
        <dbReference type="PROSITE-ProRule" id="PRU00023"/>
    </source>
</evidence>
<gene>
    <name evidence="11" type="ORF">AMSG_02357</name>
</gene>
<feature type="short sequence motif" description="GXSXG" evidence="8">
    <location>
        <begin position="593"/>
        <end position="597"/>
    </location>
</feature>
<evidence type="ECO:0000256" key="3">
    <source>
        <dbReference type="ARBA" id="ARBA00022801"/>
    </source>
</evidence>
<dbReference type="EMBL" id="GL349441">
    <property type="protein sequence ID" value="KNC56388.1"/>
    <property type="molecule type" value="Genomic_DNA"/>
</dbReference>
<dbReference type="InterPro" id="IPR002110">
    <property type="entry name" value="Ankyrin_rpt"/>
</dbReference>
<evidence type="ECO:0000259" key="10">
    <source>
        <dbReference type="PROSITE" id="PS51635"/>
    </source>
</evidence>
<dbReference type="AlphaFoldDB" id="A0A0L0DXX9"/>
<dbReference type="STRING" id="461836.A0A0L0DXX9"/>
<dbReference type="InterPro" id="IPR047148">
    <property type="entry name" value="PLPL9"/>
</dbReference>
<feature type="short sequence motif" description="GXGXXG" evidence="8">
    <location>
        <begin position="553"/>
        <end position="558"/>
    </location>
</feature>
<proteinExistence type="predicted"/>
<evidence type="ECO:0000256" key="9">
    <source>
        <dbReference type="SAM" id="MobiDB-lite"/>
    </source>
</evidence>
<dbReference type="PROSITE" id="PS51635">
    <property type="entry name" value="PNPLA"/>
    <property type="match status" value="1"/>
</dbReference>
<dbReference type="SUPFAM" id="SSF48403">
    <property type="entry name" value="Ankyrin repeat"/>
    <property type="match status" value="1"/>
</dbReference>
<dbReference type="Pfam" id="PF01734">
    <property type="entry name" value="Patatin"/>
    <property type="match status" value="1"/>
</dbReference>
<evidence type="ECO:0000256" key="6">
    <source>
        <dbReference type="ARBA" id="ARBA00023422"/>
    </source>
</evidence>
<sequence>MAGLIRRMTSAAAEWLSSYTRADEASNTSKFKTFHPPEVSFAPPAYNAVALLRWAGSRTSTYRLVVGGYIINEYGSSLHGVSSSSKTYTSMLEDYERAVWLDPLVAAYISAPPLTGPPSPATSQFLSPIRKYILRKDLPGYLSARTTLATPPADQVLYFAIASGLLDFVEFVKTGGSLMTIRDSLGNTPLHIAIELIGDPEFAAADPAQNMALELELEIAAEAVAEAETEASASAGASTSVAPAAQHPVAPPTSPGAGLAVSSKPLPSSLDPDLHPLYLWLLRALLADPAVKGASGLAAELSVPNAAGNTVVHVAASLNEAAILKSLVLHGVAPETENSKGEDAMRVAVEAAAVSCVRQLVLLGHGGSRALDWSMAAVSDHVATLAALEGELAKANDPTIAKRIRKKNKVLPKVRQVVSSVCTLLQLGAPFEPRHVEQAAALGSVDLLRAFVVFGGMTGDDPRFRPALVAIVESIRNALPSSGDLVRHYACLHALVDAGLNIEWLLTSDESLLAHEQLLAALLSFQEEPFTADDAAALLASRSGSANVLALDGGGIRGLILVELLRELMAECSALCSRGDALQVTDVFDVLCGTSTGGILAAALGIKGLSLDDCSRLYFEFAAEVFARSDPPYEPARLASIVDSLIGKDVMMSSFTASRVFVVATNATLLPPSTFLFRNYETSSKFAFDGTAAGTVTDALLATAAAPTFFPPHPFHDPVLHRDLVLCDGALVYNSPVIPALLETADLDVAHVVNLGTGTARARGPRSVDDLSPRIIPKILHSSGGSGSTVNRLATSLVSGNLHMREINAFKNVMETLTSASFAANETQAVEYMAAQQHSAFMRFNPWLSDAPLDEGDLVVIVSLMWEARCYARTSRPRLRALAASLIASRPDL</sequence>
<dbReference type="RefSeq" id="XP_013760902.1">
    <property type="nucleotide sequence ID" value="XM_013905448.1"/>
</dbReference>
<keyword evidence="8" id="KW-0442">Lipid degradation</keyword>
<dbReference type="SUPFAM" id="SSF52151">
    <property type="entry name" value="FabD/lysophospholipase-like"/>
    <property type="match status" value="1"/>
</dbReference>
<reference evidence="11 12" key="1">
    <citation type="submission" date="2010-05" db="EMBL/GenBank/DDBJ databases">
        <title>The Genome Sequence of Thecamonas trahens ATCC 50062.</title>
        <authorList>
            <consortium name="The Broad Institute Genome Sequencing Platform"/>
            <person name="Russ C."/>
            <person name="Cuomo C."/>
            <person name="Shea T."/>
            <person name="Young S.K."/>
            <person name="Zeng Q."/>
            <person name="Koehrsen M."/>
            <person name="Haas B."/>
            <person name="Borodovsky M."/>
            <person name="Guigo R."/>
            <person name="Alvarado L."/>
            <person name="Berlin A."/>
            <person name="Bochicchio J."/>
            <person name="Borenstein D."/>
            <person name="Chapman S."/>
            <person name="Chen Z."/>
            <person name="Freedman E."/>
            <person name="Gellesch M."/>
            <person name="Goldberg J."/>
            <person name="Griggs A."/>
            <person name="Gujja S."/>
            <person name="Heilman E."/>
            <person name="Heiman D."/>
            <person name="Hepburn T."/>
            <person name="Howarth C."/>
            <person name="Jen D."/>
            <person name="Larson L."/>
            <person name="Mehta T."/>
            <person name="Park D."/>
            <person name="Pearson M."/>
            <person name="Roberts A."/>
            <person name="Saif S."/>
            <person name="Shenoy N."/>
            <person name="Sisk P."/>
            <person name="Stolte C."/>
            <person name="Sykes S."/>
            <person name="Thomson T."/>
            <person name="Walk T."/>
            <person name="White J."/>
            <person name="Yandava C."/>
            <person name="Burger G."/>
            <person name="Gray M.W."/>
            <person name="Holland P.W.H."/>
            <person name="King N."/>
            <person name="Lang F.B.F."/>
            <person name="Roger A.J."/>
            <person name="Ruiz-Trillo I."/>
            <person name="Lander E."/>
            <person name="Nusbaum C."/>
        </authorList>
    </citation>
    <scope>NUCLEOTIDE SEQUENCE [LARGE SCALE GENOMIC DNA]</scope>
    <source>
        <strain evidence="11 12">ATCC 50062</strain>
    </source>
</reference>
<dbReference type="GeneID" id="25562041"/>
<keyword evidence="3 8" id="KW-0378">Hydrolase</keyword>
<dbReference type="Gene3D" id="3.40.1090.10">
    <property type="entry name" value="Cytosolic phospholipase A2 catalytic domain"/>
    <property type="match status" value="1"/>
</dbReference>
<feature type="region of interest" description="Disordered" evidence="9">
    <location>
        <begin position="235"/>
        <end position="260"/>
    </location>
</feature>
<accession>A0A0L0DXX9</accession>
<dbReference type="OrthoDB" id="6374672at2759"/>
<feature type="active site" description="Proton acceptor" evidence="8">
    <location>
        <position position="728"/>
    </location>
</feature>
<protein>
    <recommendedName>
        <fullName evidence="1">phospholipase A2</fullName>
        <ecNumber evidence="1">3.1.1.4</ecNumber>
    </recommendedName>
</protein>
<evidence type="ECO:0000313" key="11">
    <source>
        <dbReference type="EMBL" id="KNC56388.1"/>
    </source>
</evidence>
<comment type="catalytic activity">
    <reaction evidence="6">
        <text>a 1,2-diacyl-sn-glycero-3-phosphocholine + H2O = a 1-acyl-sn-glycero-3-phosphocholine + a fatty acid + H(+)</text>
        <dbReference type="Rhea" id="RHEA:15801"/>
        <dbReference type="ChEBI" id="CHEBI:15377"/>
        <dbReference type="ChEBI" id="CHEBI:15378"/>
        <dbReference type="ChEBI" id="CHEBI:28868"/>
        <dbReference type="ChEBI" id="CHEBI:57643"/>
        <dbReference type="ChEBI" id="CHEBI:58168"/>
        <dbReference type="EC" id="3.1.1.4"/>
    </reaction>
    <physiologicalReaction direction="left-to-right" evidence="6">
        <dbReference type="Rhea" id="RHEA:15802"/>
    </physiologicalReaction>
</comment>
<dbReference type="EC" id="3.1.1.4" evidence="1"/>
<organism evidence="11 12">
    <name type="scientific">Thecamonas trahens ATCC 50062</name>
    <dbReference type="NCBI Taxonomy" id="461836"/>
    <lineage>
        <taxon>Eukaryota</taxon>
        <taxon>Apusozoa</taxon>
        <taxon>Apusomonadida</taxon>
        <taxon>Apusomonadidae</taxon>
        <taxon>Thecamonas</taxon>
    </lineage>
</organism>
<dbReference type="GO" id="GO:0052816">
    <property type="term" value="F:long-chain fatty acyl-CoA hydrolase activity"/>
    <property type="evidence" value="ECO:0007669"/>
    <property type="project" value="TreeGrafter"/>
</dbReference>
<dbReference type="GO" id="GO:0016042">
    <property type="term" value="P:lipid catabolic process"/>
    <property type="evidence" value="ECO:0007669"/>
    <property type="project" value="UniProtKB-UniRule"/>
</dbReference>
<evidence type="ECO:0000256" key="1">
    <source>
        <dbReference type="ARBA" id="ARBA00013278"/>
    </source>
</evidence>
<dbReference type="GO" id="GO:2000304">
    <property type="term" value="P:positive regulation of ceramide biosynthetic process"/>
    <property type="evidence" value="ECO:0007669"/>
    <property type="project" value="TreeGrafter"/>
</dbReference>
<dbReference type="GO" id="GO:0047499">
    <property type="term" value="F:calcium-independent phospholipase A2 activity"/>
    <property type="evidence" value="ECO:0007669"/>
    <property type="project" value="InterPro"/>
</dbReference>
<dbReference type="Proteomes" id="UP000054408">
    <property type="component" value="Unassembled WGS sequence"/>
</dbReference>
<dbReference type="InterPro" id="IPR036770">
    <property type="entry name" value="Ankyrin_rpt-contain_sf"/>
</dbReference>
<feature type="short sequence motif" description="DGA/G" evidence="8">
    <location>
        <begin position="728"/>
        <end position="730"/>
    </location>
</feature>
<evidence type="ECO:0000256" key="4">
    <source>
        <dbReference type="ARBA" id="ARBA00023043"/>
    </source>
</evidence>
<evidence type="ECO:0000256" key="2">
    <source>
        <dbReference type="ARBA" id="ARBA00022737"/>
    </source>
</evidence>
<keyword evidence="12" id="KW-1185">Reference proteome</keyword>
<keyword evidence="4 7" id="KW-0040">ANK repeat</keyword>
<dbReference type="InterPro" id="IPR002641">
    <property type="entry name" value="PNPLA_dom"/>
</dbReference>
<dbReference type="GO" id="GO:0005739">
    <property type="term" value="C:mitochondrion"/>
    <property type="evidence" value="ECO:0007669"/>
    <property type="project" value="TreeGrafter"/>
</dbReference>
<dbReference type="InterPro" id="IPR016035">
    <property type="entry name" value="Acyl_Trfase/lysoPLipase"/>
</dbReference>
<evidence type="ECO:0000256" key="5">
    <source>
        <dbReference type="ARBA" id="ARBA00023098"/>
    </source>
</evidence>
<dbReference type="PANTHER" id="PTHR24139:SF34">
    <property type="entry name" value="85_88 KDA CALCIUM-INDEPENDENT PHOSPHOLIPASE A2"/>
    <property type="match status" value="1"/>
</dbReference>
<dbReference type="PANTHER" id="PTHR24139">
    <property type="entry name" value="CALCIUM-INDEPENDENT PHOSPHOLIPASE A2"/>
    <property type="match status" value="1"/>
</dbReference>
<feature type="compositionally biased region" description="Low complexity" evidence="9">
    <location>
        <begin position="235"/>
        <end position="248"/>
    </location>
</feature>
<evidence type="ECO:0000256" key="8">
    <source>
        <dbReference type="PROSITE-ProRule" id="PRU01161"/>
    </source>
</evidence>
<dbReference type="Gene3D" id="1.25.40.20">
    <property type="entry name" value="Ankyrin repeat-containing domain"/>
    <property type="match status" value="1"/>
</dbReference>
<feature type="active site" description="Nucleophile" evidence="8">
    <location>
        <position position="595"/>
    </location>
</feature>
<dbReference type="PROSITE" id="PS50088">
    <property type="entry name" value="ANK_REPEAT"/>
    <property type="match status" value="1"/>
</dbReference>
<name>A0A0L0DXX9_THETB</name>
<keyword evidence="2" id="KW-0677">Repeat</keyword>
<evidence type="ECO:0000313" key="12">
    <source>
        <dbReference type="Proteomes" id="UP000054408"/>
    </source>
</evidence>
<feature type="repeat" description="ANK" evidence="7">
    <location>
        <begin position="307"/>
        <end position="339"/>
    </location>
</feature>
<keyword evidence="5 8" id="KW-0443">Lipid metabolism</keyword>
<dbReference type="eggNOG" id="KOG0513">
    <property type="taxonomic scope" value="Eukaryota"/>
</dbReference>
<feature type="domain" description="PNPLA" evidence="10">
    <location>
        <begin position="549"/>
        <end position="741"/>
    </location>
</feature>